<keyword evidence="2" id="KW-0808">Transferase</keyword>
<dbReference type="GO" id="GO:0015068">
    <property type="term" value="F:glycine amidinotransferase activity"/>
    <property type="evidence" value="ECO:0007669"/>
    <property type="project" value="TreeGrafter"/>
</dbReference>
<name>A0AB39NCB3_9ACTN</name>
<dbReference type="GO" id="GO:0006601">
    <property type="term" value="P:creatine biosynthetic process"/>
    <property type="evidence" value="ECO:0007669"/>
    <property type="project" value="TreeGrafter"/>
</dbReference>
<dbReference type="Gene3D" id="3.75.10.10">
    <property type="entry name" value="L-arginine/glycine Amidinotransferase, Chain A"/>
    <property type="match status" value="1"/>
</dbReference>
<dbReference type="AlphaFoldDB" id="A0AB39NCB3"/>
<proteinExistence type="inferred from homology"/>
<evidence type="ECO:0000256" key="2">
    <source>
        <dbReference type="ARBA" id="ARBA00022679"/>
    </source>
</evidence>
<feature type="active site" evidence="3">
    <location>
        <position position="248"/>
    </location>
</feature>
<dbReference type="PANTHER" id="PTHR10488:SF1">
    <property type="entry name" value="GLYCINE AMIDINOTRANSFERASE, MITOCHONDRIAL"/>
    <property type="match status" value="1"/>
</dbReference>
<feature type="active site" evidence="3">
    <location>
        <position position="197"/>
    </location>
</feature>
<evidence type="ECO:0000256" key="1">
    <source>
        <dbReference type="ARBA" id="ARBA00006943"/>
    </source>
</evidence>
<gene>
    <name evidence="5" type="ORF">AB5J55_44060</name>
</gene>
<reference evidence="5" key="1">
    <citation type="submission" date="2024-07" db="EMBL/GenBank/DDBJ databases">
        <authorList>
            <person name="Yu S.T."/>
        </authorList>
    </citation>
    <scope>NUCLEOTIDE SEQUENCE</scope>
    <source>
        <strain evidence="5">R11</strain>
    </source>
</reference>
<dbReference type="EMBL" id="CP163432">
    <property type="protein sequence ID" value="XDQ16051.1"/>
    <property type="molecule type" value="Genomic_DNA"/>
</dbReference>
<protein>
    <submittedName>
        <fullName evidence="5">Glycine amidinotransferase</fullName>
    </submittedName>
</protein>
<evidence type="ECO:0000256" key="4">
    <source>
        <dbReference type="SAM" id="MobiDB-lite"/>
    </source>
</evidence>
<evidence type="ECO:0000313" key="5">
    <source>
        <dbReference type="EMBL" id="XDQ16051.1"/>
    </source>
</evidence>
<sequence length="380" mass="43922">MRPLSLPPVNSWNEWDPLREVVVGSAENSCFEPTEPGNKPTIRNSPGTPFPTGRKSKEAIDLANEELAGLVAVLESQGVTVRRPEPRNYASPIRTPDFEVKNQYCAVCPRDVLITIGNEILEATMSRRARYFEYQAYRSLVYQYWNADTRVAWTTAPKPSMADEMYREDFWAWPLEKRHAMMHSFEFCIHQNEVIFDAADISRFGTDILVQESMTTNRAGVRWLKRHLEPRGLRVHPVHFPLDLYPSHIDCTFVPLRPGLILTNPDRPLRDGEEKMFLANEWEFVEAPQPVLGNDEMPPYCQSSRWLSMNILSISPTKVICEEQETPLQRLLEKHGFEVLPIPFRNVFEYGGSLHCATWDVRREGNREDYFPHVAYQPLT</sequence>
<dbReference type="PANTHER" id="PTHR10488">
    <property type="entry name" value="GLYCINE AMIDINOTRANSFERASE, MITOCHONDRIAL"/>
    <property type="match status" value="1"/>
</dbReference>
<organism evidence="5">
    <name type="scientific">Streptomyces sp. R11</name>
    <dbReference type="NCBI Taxonomy" id="3238625"/>
    <lineage>
        <taxon>Bacteria</taxon>
        <taxon>Bacillati</taxon>
        <taxon>Actinomycetota</taxon>
        <taxon>Actinomycetes</taxon>
        <taxon>Kitasatosporales</taxon>
        <taxon>Streptomycetaceae</taxon>
        <taxon>Streptomyces</taxon>
    </lineage>
</organism>
<accession>A0AB39NCB3</accession>
<dbReference type="SUPFAM" id="SSF55909">
    <property type="entry name" value="Pentein"/>
    <property type="match status" value="1"/>
</dbReference>
<dbReference type="RefSeq" id="WP_369275974.1">
    <property type="nucleotide sequence ID" value="NZ_CP163432.1"/>
</dbReference>
<feature type="active site" description="Amidino-cysteine intermediate" evidence="3">
    <location>
        <position position="356"/>
    </location>
</feature>
<dbReference type="InterPro" id="IPR033195">
    <property type="entry name" value="AmidinoTrfase"/>
</dbReference>
<feature type="region of interest" description="Disordered" evidence="4">
    <location>
        <begin position="29"/>
        <end position="55"/>
    </location>
</feature>
<evidence type="ECO:0000256" key="3">
    <source>
        <dbReference type="PIRSR" id="PIRSR633195-1"/>
    </source>
</evidence>
<comment type="similarity">
    <text evidence="1">Belongs to the amidinotransferase family.</text>
</comment>